<comment type="catalytic activity">
    <reaction evidence="1 10">
        <text>Transfers a segment of a (1-&gt;4)-alpha-D-glucan to a new position in an acceptor, which may be glucose or a (1-&gt;4)-alpha-D-glucan.</text>
        <dbReference type="EC" id="2.4.1.25"/>
    </reaction>
</comment>
<dbReference type="SUPFAM" id="SSF51445">
    <property type="entry name" value="(Trans)glycosidases"/>
    <property type="match status" value="1"/>
</dbReference>
<dbReference type="RefSeq" id="WP_160625484.1">
    <property type="nucleotide sequence ID" value="NZ_WUUQ01000003.1"/>
</dbReference>
<evidence type="ECO:0000313" key="12">
    <source>
        <dbReference type="Proteomes" id="UP000434036"/>
    </source>
</evidence>
<name>A0A6N8U7D4_9FIRM</name>
<evidence type="ECO:0000256" key="5">
    <source>
        <dbReference type="ARBA" id="ARBA00022676"/>
    </source>
</evidence>
<gene>
    <name evidence="11" type="primary">malQ</name>
    <name evidence="11" type="ORF">GSF08_09115</name>
</gene>
<evidence type="ECO:0000313" key="11">
    <source>
        <dbReference type="EMBL" id="MXQ74096.1"/>
    </source>
</evidence>
<evidence type="ECO:0000256" key="3">
    <source>
        <dbReference type="ARBA" id="ARBA00012560"/>
    </source>
</evidence>
<keyword evidence="12" id="KW-1185">Reference proteome</keyword>
<evidence type="ECO:0000256" key="4">
    <source>
        <dbReference type="ARBA" id="ARBA00020295"/>
    </source>
</evidence>
<dbReference type="InterPro" id="IPR003385">
    <property type="entry name" value="Glyco_hydro_77"/>
</dbReference>
<dbReference type="Proteomes" id="UP000434036">
    <property type="component" value="Unassembled WGS sequence"/>
</dbReference>
<protein>
    <recommendedName>
        <fullName evidence="4 10">4-alpha-glucanotransferase</fullName>
        <ecNumber evidence="3 10">2.4.1.25</ecNumber>
    </recommendedName>
    <alternativeName>
        <fullName evidence="8 10">Amylomaltase</fullName>
    </alternativeName>
    <alternativeName>
        <fullName evidence="9 10">Disproportionating enzyme</fullName>
    </alternativeName>
</protein>
<reference evidence="11 12" key="1">
    <citation type="submission" date="2019-12" db="EMBL/GenBank/DDBJ databases">
        <authorList>
            <person name="Yang R."/>
        </authorList>
    </citation>
    <scope>NUCLEOTIDE SEQUENCE [LARGE SCALE GENOMIC DNA]</scope>
    <source>
        <strain evidence="11 12">DONG20-135</strain>
    </source>
</reference>
<dbReference type="EMBL" id="WUUQ01000003">
    <property type="protein sequence ID" value="MXQ74096.1"/>
    <property type="molecule type" value="Genomic_DNA"/>
</dbReference>
<comment type="similarity">
    <text evidence="2 10">Belongs to the disproportionating enzyme family.</text>
</comment>
<reference evidence="11 12" key="2">
    <citation type="submission" date="2020-01" db="EMBL/GenBank/DDBJ databases">
        <title>Clostridiaceae sp. nov. isolated from the gut of human by culturomics.</title>
        <authorList>
            <person name="Chang Y."/>
        </authorList>
    </citation>
    <scope>NUCLEOTIDE SEQUENCE [LARGE SCALE GENOMIC DNA]</scope>
    <source>
        <strain evidence="11 12">DONG20-135</strain>
    </source>
</reference>
<evidence type="ECO:0000256" key="1">
    <source>
        <dbReference type="ARBA" id="ARBA00000439"/>
    </source>
</evidence>
<evidence type="ECO:0000256" key="2">
    <source>
        <dbReference type="ARBA" id="ARBA00005684"/>
    </source>
</evidence>
<dbReference type="GO" id="GO:0004134">
    <property type="term" value="F:4-alpha-glucanotransferase activity"/>
    <property type="evidence" value="ECO:0007669"/>
    <property type="project" value="UniProtKB-EC"/>
</dbReference>
<dbReference type="InterPro" id="IPR017853">
    <property type="entry name" value="GH"/>
</dbReference>
<organism evidence="11 12">
    <name type="scientific">Copranaerobaculum intestinale</name>
    <dbReference type="NCBI Taxonomy" id="2692629"/>
    <lineage>
        <taxon>Bacteria</taxon>
        <taxon>Bacillati</taxon>
        <taxon>Bacillota</taxon>
        <taxon>Erysipelotrichia</taxon>
        <taxon>Erysipelotrichales</taxon>
        <taxon>Erysipelotrichaceae</taxon>
        <taxon>Copranaerobaculum</taxon>
    </lineage>
</organism>
<accession>A0A6N8U7D4</accession>
<keyword evidence="5 10" id="KW-0328">Glycosyltransferase</keyword>
<dbReference type="NCBIfam" id="NF011080">
    <property type="entry name" value="PRK14508.1-3"/>
    <property type="match status" value="1"/>
</dbReference>
<sequence>MKKRKAGLLLPIASLPGGHGIGDLGPAAYQFIRYCKATGIRIWQILPIHPLGYGNSPYQPFSCYAGEAMYISLELLKTDGLLKKCPAMEYDHPIAYEQVRNLKERYLQTAYQAFQKQFHTYQKEYEEFCQKAFWLHDYTLFMAVKKVNDQKPWITWSDADKHLYQEASLPSHLLKEMDYQTFLQFIFFRQWQALKNFAHTHEVEIMGDMPIYVGLDSADVWANPGSFKLDEQGNPIWVAGVPPDYFSEDGQRWGNPIYNWEYMKEQRYSFWIDRLRWSMGLYDAIRIDHFRGFDSYWQIPANSETAKLGEWIDGPGEALFDEIYRQLPHIQIVAEDLGDLRPSVLELRDHYQLRGMLVMQFLLENLDQLKTETDIQHALIYTGTHDNPTLLSWLDSQSKKTLENLKDYFGITKPEPQKLADAIIQYTLCAEPDLAILPVQDILYLDDMGRINTPSTIGSPNWEWRLSDMKQLDKQQPILKLWLRTANRI</sequence>
<evidence type="ECO:0000256" key="9">
    <source>
        <dbReference type="ARBA" id="ARBA00031501"/>
    </source>
</evidence>
<comment type="caution">
    <text evidence="11">The sequence shown here is derived from an EMBL/GenBank/DDBJ whole genome shotgun (WGS) entry which is preliminary data.</text>
</comment>
<dbReference type="AlphaFoldDB" id="A0A6N8U7D4"/>
<evidence type="ECO:0000256" key="10">
    <source>
        <dbReference type="RuleBase" id="RU361207"/>
    </source>
</evidence>
<dbReference type="NCBIfam" id="TIGR00217">
    <property type="entry name" value="malQ"/>
    <property type="match status" value="1"/>
</dbReference>
<dbReference type="Pfam" id="PF02446">
    <property type="entry name" value="Glyco_hydro_77"/>
    <property type="match status" value="1"/>
</dbReference>
<dbReference type="PANTHER" id="PTHR32438:SF5">
    <property type="entry name" value="4-ALPHA-GLUCANOTRANSFERASE DPE1, CHLOROPLASTIC_AMYLOPLASTIC"/>
    <property type="match status" value="1"/>
</dbReference>
<dbReference type="EC" id="2.4.1.25" evidence="3 10"/>
<dbReference type="PANTHER" id="PTHR32438">
    <property type="entry name" value="4-ALPHA-GLUCANOTRANSFERASE DPE1, CHLOROPLASTIC/AMYLOPLASTIC"/>
    <property type="match status" value="1"/>
</dbReference>
<dbReference type="Gene3D" id="3.20.20.80">
    <property type="entry name" value="Glycosidases"/>
    <property type="match status" value="1"/>
</dbReference>
<proteinExistence type="inferred from homology"/>
<dbReference type="GO" id="GO:0005975">
    <property type="term" value="P:carbohydrate metabolic process"/>
    <property type="evidence" value="ECO:0007669"/>
    <property type="project" value="InterPro"/>
</dbReference>
<evidence type="ECO:0000256" key="6">
    <source>
        <dbReference type="ARBA" id="ARBA00022679"/>
    </source>
</evidence>
<keyword evidence="6 10" id="KW-0808">Transferase</keyword>
<evidence type="ECO:0000256" key="8">
    <source>
        <dbReference type="ARBA" id="ARBA00031423"/>
    </source>
</evidence>
<evidence type="ECO:0000256" key="7">
    <source>
        <dbReference type="ARBA" id="ARBA00023277"/>
    </source>
</evidence>
<keyword evidence="7 10" id="KW-0119">Carbohydrate metabolism</keyword>